<evidence type="ECO:0000313" key="1">
    <source>
        <dbReference type="EMBL" id="ALU92744.1"/>
    </source>
</evidence>
<dbReference type="KEGG" id="sgb:WQO_04920"/>
<gene>
    <name evidence="1" type="ORF">WQO_04920</name>
</gene>
<dbReference type="AlphaFoldDB" id="A0A0U3LA79"/>
<dbReference type="Proteomes" id="UP000064183">
    <property type="component" value="Chromosome"/>
</dbReference>
<evidence type="ECO:0000313" key="2">
    <source>
        <dbReference type="Proteomes" id="UP000064183"/>
    </source>
</evidence>
<proteinExistence type="predicted"/>
<reference evidence="1 2" key="1">
    <citation type="journal article" date="2012" name="J. Bacteriol.">
        <title>Draft genome sequence of Streptomyces globisporus C-1027, which produces an antitumor antibiotic consisting of a nine-membered enediyne with a chromoprotein.</title>
        <authorList>
            <person name="Wang L."/>
            <person name="Wang S."/>
            <person name="He Q."/>
            <person name="Yu T."/>
            <person name="Li Q."/>
            <person name="Hong B."/>
        </authorList>
    </citation>
    <scope>NUCLEOTIDE SEQUENCE [LARGE SCALE GENOMIC DNA]</scope>
    <source>
        <strain evidence="1 2">C-1027</strain>
    </source>
</reference>
<protein>
    <recommendedName>
        <fullName evidence="3">DinB-like protein, PF04978 family</fullName>
    </recommendedName>
</protein>
<sequence length="199" mass="21567">MNASAPKDILRLYLQAARDALLWKLDGLSEYDIRRPLTPTGTNLLGLVKHVASVELGYLGDTFGRPSGEALPWVAEGAEANADMWATPEESREQIVGLYRRAWAHADATLDALELDTVGRVPWWPSGRDDVTLLHAVVRVTGDTHRHAGHADILRELIDGAVGMNQANTGVPPGDAAYWAGHRERLERAAVAAGKKHGG</sequence>
<dbReference type="GeneID" id="27781646"/>
<dbReference type="Gene3D" id="1.20.120.450">
    <property type="entry name" value="dinb family like domain"/>
    <property type="match status" value="1"/>
</dbReference>
<organism evidence="1 2">
    <name type="scientific">Streptomyces globisporus C-1027</name>
    <dbReference type="NCBI Taxonomy" id="1172567"/>
    <lineage>
        <taxon>Bacteria</taxon>
        <taxon>Bacillati</taxon>
        <taxon>Actinomycetota</taxon>
        <taxon>Actinomycetes</taxon>
        <taxon>Kitasatosporales</taxon>
        <taxon>Streptomycetaceae</taxon>
        <taxon>Streptomyces</taxon>
    </lineage>
</organism>
<evidence type="ECO:0008006" key="3">
    <source>
        <dbReference type="Google" id="ProtNLM"/>
    </source>
</evidence>
<dbReference type="SUPFAM" id="SSF109854">
    <property type="entry name" value="DinB/YfiT-like putative metalloenzymes"/>
    <property type="match status" value="1"/>
</dbReference>
<accession>A0A0U3LA79</accession>
<dbReference type="RefSeq" id="WP_010057397.1">
    <property type="nucleotide sequence ID" value="NZ_CP013738.1"/>
</dbReference>
<dbReference type="STRING" id="1172567.WQO_04920"/>
<dbReference type="EMBL" id="CP013738">
    <property type="protein sequence ID" value="ALU92744.1"/>
    <property type="molecule type" value="Genomic_DNA"/>
</dbReference>
<dbReference type="InterPro" id="IPR034660">
    <property type="entry name" value="DinB/YfiT-like"/>
</dbReference>
<dbReference type="Pfam" id="PF04978">
    <property type="entry name" value="MST"/>
    <property type="match status" value="1"/>
</dbReference>
<dbReference type="InterPro" id="IPR007061">
    <property type="entry name" value="MST-like"/>
</dbReference>
<name>A0A0U3LA79_STRGL</name>